<evidence type="ECO:0000313" key="5">
    <source>
        <dbReference type="EMBL" id="KAK7055867.1"/>
    </source>
</evidence>
<dbReference type="GO" id="GO:0016787">
    <property type="term" value="F:hydrolase activity"/>
    <property type="evidence" value="ECO:0007669"/>
    <property type="project" value="UniProtKB-KW"/>
</dbReference>
<evidence type="ECO:0000313" key="6">
    <source>
        <dbReference type="Proteomes" id="UP001362999"/>
    </source>
</evidence>
<feature type="domain" description="Carboxylesterase type B" evidence="4">
    <location>
        <begin position="23"/>
        <end position="500"/>
    </location>
</feature>
<dbReference type="InterPro" id="IPR019826">
    <property type="entry name" value="Carboxylesterase_B_AS"/>
</dbReference>
<feature type="signal peptide" evidence="3">
    <location>
        <begin position="1"/>
        <end position="22"/>
    </location>
</feature>
<dbReference type="Proteomes" id="UP001362999">
    <property type="component" value="Unassembled WGS sequence"/>
</dbReference>
<dbReference type="EC" id="3.1.1.-" evidence="3"/>
<reference evidence="5 6" key="1">
    <citation type="journal article" date="2024" name="J Genomics">
        <title>Draft genome sequencing and assembly of Favolaschia claudopus CIRM-BRFM 2984 isolated from oak limbs.</title>
        <authorList>
            <person name="Navarro D."/>
            <person name="Drula E."/>
            <person name="Chaduli D."/>
            <person name="Cazenave R."/>
            <person name="Ahrendt S."/>
            <person name="Wang J."/>
            <person name="Lipzen A."/>
            <person name="Daum C."/>
            <person name="Barry K."/>
            <person name="Grigoriev I.V."/>
            <person name="Favel A."/>
            <person name="Rosso M.N."/>
            <person name="Martin F."/>
        </authorList>
    </citation>
    <scope>NUCLEOTIDE SEQUENCE [LARGE SCALE GENOMIC DNA]</scope>
    <source>
        <strain evidence="5 6">CIRM-BRFM 2984</strain>
    </source>
</reference>
<sequence>MLFFFLPLLCFLSTAIAGLAHAAPTVALDYGTFRGKFDGNLSVTFLGVPFARPAVRFTTPKLPTKLHGIQNATEFSPACPQQLLPAPFPVPPMSEDCLKLNVFAPASAKPHSKLPVLFWIFGGGFEIGNAADTEMRPLVERSILNGEPIIVVTPNYRVSAWGFLAGKEAQNAGISNLGLRDQIFALEWVHRQIAAFGGDPSRVVIGGPSAGAISASLLLLPNKRFNPTSLFRGAFLLSGSPFSTGTVADGQSTYNELLAANNCSEAKDTLDCLRRVPFDDFKATVDNTTNLLSYTSLQNVWRPRIDGDVIIRDPLLSVAQGKTAKVAVMTGDADDEGTTFAFSSTNITTNDEFVGYVQSIFFPKATPAEIAHLATLYPDDPTQGAPFDTGLENQLTPQFKRMAAFQGDYLFTGARRFLLEHISKRQNVWSWLNKRGKDTPVTGAGHAEDVPIWFPEEITSSTDFVPVDALINFVNTLDPNHSGATHRKPAAVFWPRWNNLTSDGSPSLLTLTDSAGINVTSENFRVEAIKFLYNLLLKEAEATA</sequence>
<dbReference type="InterPro" id="IPR050309">
    <property type="entry name" value="Type-B_Carboxylest/Lipase"/>
</dbReference>
<proteinExistence type="inferred from homology"/>
<comment type="caution">
    <text evidence="5">The sequence shown here is derived from an EMBL/GenBank/DDBJ whole genome shotgun (WGS) entry which is preliminary data.</text>
</comment>
<evidence type="ECO:0000259" key="4">
    <source>
        <dbReference type="Pfam" id="PF00135"/>
    </source>
</evidence>
<keyword evidence="2 3" id="KW-0378">Hydrolase</keyword>
<dbReference type="AlphaFoldDB" id="A0AAW0DXV6"/>
<dbReference type="InterPro" id="IPR029058">
    <property type="entry name" value="AB_hydrolase_fold"/>
</dbReference>
<dbReference type="Pfam" id="PF00135">
    <property type="entry name" value="COesterase"/>
    <property type="match status" value="1"/>
</dbReference>
<dbReference type="EMBL" id="JAWWNJ010000005">
    <property type="protein sequence ID" value="KAK7055867.1"/>
    <property type="molecule type" value="Genomic_DNA"/>
</dbReference>
<gene>
    <name evidence="5" type="ORF">R3P38DRAFT_1370033</name>
</gene>
<dbReference type="Gene3D" id="3.40.50.1820">
    <property type="entry name" value="alpha/beta hydrolase"/>
    <property type="match status" value="1"/>
</dbReference>
<keyword evidence="6" id="KW-1185">Reference proteome</keyword>
<evidence type="ECO:0000256" key="1">
    <source>
        <dbReference type="ARBA" id="ARBA00005964"/>
    </source>
</evidence>
<organism evidence="5 6">
    <name type="scientific">Favolaschia claudopus</name>
    <dbReference type="NCBI Taxonomy" id="2862362"/>
    <lineage>
        <taxon>Eukaryota</taxon>
        <taxon>Fungi</taxon>
        <taxon>Dikarya</taxon>
        <taxon>Basidiomycota</taxon>
        <taxon>Agaricomycotina</taxon>
        <taxon>Agaricomycetes</taxon>
        <taxon>Agaricomycetidae</taxon>
        <taxon>Agaricales</taxon>
        <taxon>Marasmiineae</taxon>
        <taxon>Mycenaceae</taxon>
        <taxon>Favolaschia</taxon>
    </lineage>
</organism>
<accession>A0AAW0DXV6</accession>
<dbReference type="PROSITE" id="PS00122">
    <property type="entry name" value="CARBOXYLESTERASE_B_1"/>
    <property type="match status" value="1"/>
</dbReference>
<evidence type="ECO:0000256" key="3">
    <source>
        <dbReference type="RuleBase" id="RU361235"/>
    </source>
</evidence>
<evidence type="ECO:0000256" key="2">
    <source>
        <dbReference type="ARBA" id="ARBA00022801"/>
    </source>
</evidence>
<dbReference type="SUPFAM" id="SSF53474">
    <property type="entry name" value="alpha/beta-Hydrolases"/>
    <property type="match status" value="1"/>
</dbReference>
<feature type="chain" id="PRO_5043097430" description="Carboxylic ester hydrolase" evidence="3">
    <location>
        <begin position="23"/>
        <end position="544"/>
    </location>
</feature>
<dbReference type="PANTHER" id="PTHR11559">
    <property type="entry name" value="CARBOXYLESTERASE"/>
    <property type="match status" value="1"/>
</dbReference>
<name>A0AAW0DXV6_9AGAR</name>
<dbReference type="InterPro" id="IPR002018">
    <property type="entry name" value="CarbesteraseB"/>
</dbReference>
<protein>
    <recommendedName>
        <fullName evidence="3">Carboxylic ester hydrolase</fullName>
        <ecNumber evidence="3">3.1.1.-</ecNumber>
    </recommendedName>
</protein>
<comment type="similarity">
    <text evidence="1 3">Belongs to the type-B carboxylesterase/lipase family.</text>
</comment>
<keyword evidence="3" id="KW-0732">Signal</keyword>